<evidence type="ECO:0008006" key="3">
    <source>
        <dbReference type="Google" id="ProtNLM"/>
    </source>
</evidence>
<evidence type="ECO:0000313" key="1">
    <source>
        <dbReference type="EMBL" id="BAV95466.1"/>
    </source>
</evidence>
<dbReference type="AlphaFoldDB" id="A0A1J1DZW0"/>
<gene>
    <name evidence="1" type="ORF">JBKA6_1453</name>
</gene>
<dbReference type="EMBL" id="AP014564">
    <property type="protein sequence ID" value="BAV95466.1"/>
    <property type="molecule type" value="Genomic_DNA"/>
</dbReference>
<keyword evidence="2" id="KW-1185">Reference proteome</keyword>
<protein>
    <recommendedName>
        <fullName evidence="3">Phosphate-selective porin O and P</fullName>
    </recommendedName>
</protein>
<name>A0A1J1DZW0_9FLAO</name>
<organism evidence="1 2">
    <name type="scientific">Ichthyobacterium seriolicida</name>
    <dbReference type="NCBI Taxonomy" id="242600"/>
    <lineage>
        <taxon>Bacteria</taxon>
        <taxon>Pseudomonadati</taxon>
        <taxon>Bacteroidota</taxon>
        <taxon>Flavobacteriia</taxon>
        <taxon>Flavobacteriales</taxon>
        <taxon>Ichthyobacteriaceae</taxon>
        <taxon>Ichthyobacterium</taxon>
    </lineage>
</organism>
<evidence type="ECO:0000313" key="2">
    <source>
        <dbReference type="Proteomes" id="UP000243197"/>
    </source>
</evidence>
<dbReference type="Proteomes" id="UP000243197">
    <property type="component" value="Chromosome"/>
</dbReference>
<accession>A0A1J1DZW0</accession>
<reference evidence="1 2" key="1">
    <citation type="submission" date="2014-03" db="EMBL/GenBank/DDBJ databases">
        <title>complete genome sequence of Flavobacteriaceae bacterium JBKA-6.</title>
        <authorList>
            <person name="Takano T."/>
            <person name="Nakamura Y."/>
            <person name="Takuma S."/>
            <person name="Yasuike M."/>
            <person name="Matsuyama T."/>
            <person name="Sakai T."/>
            <person name="Fujiwara A."/>
            <person name="Kimoto K."/>
            <person name="Fukuda Y."/>
            <person name="Kondo H."/>
            <person name="Hirono I."/>
            <person name="Nakayasu C."/>
        </authorList>
    </citation>
    <scope>NUCLEOTIDE SEQUENCE [LARGE SCALE GENOMIC DNA]</scope>
    <source>
        <strain evidence="1 2">JBKA-6</strain>
    </source>
</reference>
<sequence length="362" mass="41109">MGNKNQKAFFNFRRSRILAVGQFSPRFLVLTHIGTHSFNAQNATLHGKSGSDIFVNDAWGEYMLIDKSVYLGVGLHYWSGISRLQRSSSFKFMTIDSPNSRAWLNYGRTGQFVREFGFYIKGTISDKLQYSFTINDAENSYAVNDETPISKDVSVYAGAYISPNIFNSQRSKLNYTSRLEYQFLDEEGDKLPFKSSSTFSEKGNIFNIGIGIWYHPNASITLKDYSSPIKKISEITNVNQIEYQDALHFSVDAYLDMKGLTAYALFQDTNYGKNAGGYRFTGSNTTLTLGYFLDNLDLQPYASYSFLHPRVDGYNSGWEMKLGINLLKLDIFLKTSLEFQINKSVESTSLSKSLLLQMQFVI</sequence>
<dbReference type="KEGG" id="ise:JBKA6_1453"/>
<proteinExistence type="predicted"/>